<dbReference type="STRING" id="742817.HMPREF9449_01121"/>
<dbReference type="HOGENOM" id="CLU_688558_0_0_10"/>
<sequence length="400" mass="44933">MKPHLFSYFIRLLLFIYCCTILGACGSDEHSPIPSPETALSSLNGHSINFYYEYEGKLYRAMSINVSETGVLKALCYDAKEMLGGDTYSYTKHSENTAYLELLIHYISASEREWEPEHRYQMDLIFASANQGYAEGKDYYTTLYNGLITKVFSRLKWYFMIDSSDLPDKAAIDRFLNQGGSNEGATEYSNALKAKVTSINNYYPRPSIVVGVTKNSTTGLPPSIGFCIGTSPHPTVNNAIICREEASTLLQDNFVTYLGAYTTDPILSNGTTYYIRPYHREGDKTIYYEETVAETMGNNYNLMLIPSLSKIYTISYNIKPKGSYTLQIVYRIHKGNQQDDFYTQTLQTINGGSGNLTWKIADGPYAWEDIHVIWAEFKDNNTGIIYSADSCPGGAGDSCL</sequence>
<accession>H1DFT5</accession>
<evidence type="ECO:0000313" key="2">
    <source>
        <dbReference type="Proteomes" id="UP000004892"/>
    </source>
</evidence>
<protein>
    <submittedName>
        <fullName evidence="1">Uncharacterized protein</fullName>
    </submittedName>
</protein>
<dbReference type="PROSITE" id="PS51257">
    <property type="entry name" value="PROKAR_LIPOPROTEIN"/>
    <property type="match status" value="1"/>
</dbReference>
<comment type="caution">
    <text evidence="1">The sequence shown here is derived from an EMBL/GenBank/DDBJ whole genome shotgun (WGS) entry which is preliminary data.</text>
</comment>
<dbReference type="EMBL" id="ADMC01000017">
    <property type="protein sequence ID" value="EHP48758.1"/>
    <property type="molecule type" value="Genomic_DNA"/>
</dbReference>
<dbReference type="PATRIC" id="fig|742817.3.peg.1190"/>
<dbReference type="GeneID" id="98068709"/>
<gene>
    <name evidence="1" type="ORF">HMPREF9449_01121</name>
</gene>
<proteinExistence type="predicted"/>
<dbReference type="AlphaFoldDB" id="H1DFT5"/>
<organism evidence="1 2">
    <name type="scientific">Odoribacter laneus YIT 12061</name>
    <dbReference type="NCBI Taxonomy" id="742817"/>
    <lineage>
        <taxon>Bacteria</taxon>
        <taxon>Pseudomonadati</taxon>
        <taxon>Bacteroidota</taxon>
        <taxon>Bacteroidia</taxon>
        <taxon>Bacteroidales</taxon>
        <taxon>Odoribacteraceae</taxon>
        <taxon>Odoribacter</taxon>
    </lineage>
</organism>
<name>H1DFT5_9BACT</name>
<evidence type="ECO:0000313" key="1">
    <source>
        <dbReference type="EMBL" id="EHP48758.1"/>
    </source>
</evidence>
<dbReference type="RefSeq" id="WP_009136269.1">
    <property type="nucleotide sequence ID" value="NZ_JH594596.1"/>
</dbReference>
<keyword evidence="2" id="KW-1185">Reference proteome</keyword>
<reference evidence="1 2" key="1">
    <citation type="submission" date="2012-01" db="EMBL/GenBank/DDBJ databases">
        <title>The Genome Sequence of Odoribacter laneus YIT 12061.</title>
        <authorList>
            <consortium name="The Broad Institute Genome Sequencing Platform"/>
            <person name="Earl A."/>
            <person name="Ward D."/>
            <person name="Feldgarden M."/>
            <person name="Gevers D."/>
            <person name="Morotomi M."/>
            <person name="Young S.K."/>
            <person name="Zeng Q."/>
            <person name="Gargeya S."/>
            <person name="Fitzgerald M."/>
            <person name="Haas B."/>
            <person name="Abouelleil A."/>
            <person name="Alvarado L."/>
            <person name="Arachchi H.M."/>
            <person name="Berlin A."/>
            <person name="Chapman S.B."/>
            <person name="Gearin G."/>
            <person name="Goldberg J."/>
            <person name="Griggs A."/>
            <person name="Gujja S."/>
            <person name="Hansen M."/>
            <person name="Heiman D."/>
            <person name="Howarth C."/>
            <person name="Larimer J."/>
            <person name="Lui A."/>
            <person name="MacDonald P.J.P."/>
            <person name="McCowen C."/>
            <person name="Montmayeur A."/>
            <person name="Murphy C."/>
            <person name="Neiman D."/>
            <person name="Pearson M."/>
            <person name="Priest M."/>
            <person name="Roberts A."/>
            <person name="Saif S."/>
            <person name="Shea T."/>
            <person name="Sisk P."/>
            <person name="Stolte C."/>
            <person name="Sykes S."/>
            <person name="Wortman J."/>
            <person name="Nusbaum C."/>
            <person name="Birren B."/>
        </authorList>
    </citation>
    <scope>NUCLEOTIDE SEQUENCE [LARGE SCALE GENOMIC DNA]</scope>
    <source>
        <strain evidence="1 2">YIT 12061</strain>
    </source>
</reference>
<dbReference type="Proteomes" id="UP000004892">
    <property type="component" value="Unassembled WGS sequence"/>
</dbReference>